<evidence type="ECO:0000313" key="2">
    <source>
        <dbReference type="EMBL" id="GAA0348201.1"/>
    </source>
</evidence>
<gene>
    <name evidence="2" type="ORF">GCM10010151_42380</name>
</gene>
<dbReference type="RefSeq" id="WP_252801404.1">
    <property type="nucleotide sequence ID" value="NZ_BAAABM010000037.1"/>
</dbReference>
<protein>
    <submittedName>
        <fullName evidence="2">Uncharacterized protein</fullName>
    </submittedName>
</protein>
<feature type="region of interest" description="Disordered" evidence="1">
    <location>
        <begin position="1"/>
        <end position="52"/>
    </location>
</feature>
<feature type="compositionally biased region" description="Basic and acidic residues" evidence="1">
    <location>
        <begin position="1"/>
        <end position="14"/>
    </location>
</feature>
<evidence type="ECO:0000313" key="3">
    <source>
        <dbReference type="Proteomes" id="UP001501822"/>
    </source>
</evidence>
<accession>A0ABN0WVZ1</accession>
<organism evidence="2 3">
    <name type="scientific">Actinoallomurus spadix</name>
    <dbReference type="NCBI Taxonomy" id="79912"/>
    <lineage>
        <taxon>Bacteria</taxon>
        <taxon>Bacillati</taxon>
        <taxon>Actinomycetota</taxon>
        <taxon>Actinomycetes</taxon>
        <taxon>Streptosporangiales</taxon>
        <taxon>Thermomonosporaceae</taxon>
        <taxon>Actinoallomurus</taxon>
    </lineage>
</organism>
<evidence type="ECO:0000256" key="1">
    <source>
        <dbReference type="SAM" id="MobiDB-lite"/>
    </source>
</evidence>
<dbReference type="Proteomes" id="UP001501822">
    <property type="component" value="Unassembled WGS sequence"/>
</dbReference>
<reference evidence="2 3" key="1">
    <citation type="journal article" date="2019" name="Int. J. Syst. Evol. Microbiol.">
        <title>The Global Catalogue of Microorganisms (GCM) 10K type strain sequencing project: providing services to taxonomists for standard genome sequencing and annotation.</title>
        <authorList>
            <consortium name="The Broad Institute Genomics Platform"/>
            <consortium name="The Broad Institute Genome Sequencing Center for Infectious Disease"/>
            <person name="Wu L."/>
            <person name="Ma J."/>
        </authorList>
    </citation>
    <scope>NUCLEOTIDE SEQUENCE [LARGE SCALE GENOMIC DNA]</scope>
    <source>
        <strain evidence="2 3">JCM 3146</strain>
    </source>
</reference>
<dbReference type="EMBL" id="BAAABM010000037">
    <property type="protein sequence ID" value="GAA0348201.1"/>
    <property type="molecule type" value="Genomic_DNA"/>
</dbReference>
<keyword evidence="3" id="KW-1185">Reference proteome</keyword>
<proteinExistence type="predicted"/>
<sequence length="52" mass="5867">MDARRWAMSRREAPEPAGYPQEVEDLGGQEADPVVAEPETVRETRPGPYGRR</sequence>
<name>A0ABN0WVZ1_9ACTN</name>
<comment type="caution">
    <text evidence="2">The sequence shown here is derived from an EMBL/GenBank/DDBJ whole genome shotgun (WGS) entry which is preliminary data.</text>
</comment>